<accession>A0A1G1TBH9</accession>
<evidence type="ECO:0000313" key="3">
    <source>
        <dbReference type="Proteomes" id="UP000176294"/>
    </source>
</evidence>
<dbReference type="AlphaFoldDB" id="A0A1G1TBH9"/>
<dbReference type="Proteomes" id="UP000176294">
    <property type="component" value="Unassembled WGS sequence"/>
</dbReference>
<sequence length="202" mass="21337">MPAHYARFRIVSGWFLLALALTAGAGCTLTTAEVEPELPTGRVSDGNTLVYRADGLPVVAHNDTSLGTILISTIGGTRPVVGRLYAGTAVVIRARDSQNEAVVGQQQHELQLELLAFQGVGTYTVALPGSFYQASPYPNNQQAPAAAQTYYPAGTAAARVVVTEWNATTRQLRGTFAFTATAPATGQAVALTEGRFDLILDQ</sequence>
<dbReference type="RefSeq" id="WP_070724947.1">
    <property type="nucleotide sequence ID" value="NZ_MDZB01000066.1"/>
</dbReference>
<organism evidence="2 3">
    <name type="scientific">Hymenobacter lapidarius</name>
    <dbReference type="NCBI Taxonomy" id="1908237"/>
    <lineage>
        <taxon>Bacteria</taxon>
        <taxon>Pseudomonadati</taxon>
        <taxon>Bacteroidota</taxon>
        <taxon>Cytophagia</taxon>
        <taxon>Cytophagales</taxon>
        <taxon>Hymenobacteraceae</taxon>
        <taxon>Hymenobacter</taxon>
    </lineage>
</organism>
<dbReference type="EMBL" id="MDZB01000066">
    <property type="protein sequence ID" value="OGX88227.1"/>
    <property type="molecule type" value="Genomic_DNA"/>
</dbReference>
<dbReference type="OrthoDB" id="879598at2"/>
<proteinExistence type="predicted"/>
<protein>
    <recommendedName>
        <fullName evidence="4">Lipoprotein</fullName>
    </recommendedName>
</protein>
<reference evidence="2 3" key="1">
    <citation type="submission" date="2016-08" db="EMBL/GenBank/DDBJ databases">
        <title>Hymenobacter coccineus sp. nov., Hymenobacter lapidarius sp. nov. and Hymenobacter glacialis sp. nov., isolated from Antarctic soil.</title>
        <authorList>
            <person name="Sedlacek I."/>
            <person name="Kralova S."/>
            <person name="Kyrova K."/>
            <person name="Maslanova I."/>
            <person name="Stankova E."/>
            <person name="Vrbovska V."/>
            <person name="Nemec M."/>
            <person name="Bartak M."/>
            <person name="Svec P."/>
            <person name="Busse H.-J."/>
            <person name="Pantucek R."/>
        </authorList>
    </citation>
    <scope>NUCLEOTIDE SEQUENCE [LARGE SCALE GENOMIC DNA]</scope>
    <source>
        <strain evidence="2 3">CCM 8643</strain>
    </source>
</reference>
<feature type="chain" id="PRO_5009579243" description="Lipoprotein" evidence="1">
    <location>
        <begin position="26"/>
        <end position="202"/>
    </location>
</feature>
<evidence type="ECO:0000256" key="1">
    <source>
        <dbReference type="SAM" id="SignalP"/>
    </source>
</evidence>
<comment type="caution">
    <text evidence="2">The sequence shown here is derived from an EMBL/GenBank/DDBJ whole genome shotgun (WGS) entry which is preliminary data.</text>
</comment>
<feature type="signal peptide" evidence="1">
    <location>
        <begin position="1"/>
        <end position="25"/>
    </location>
</feature>
<keyword evidence="1" id="KW-0732">Signal</keyword>
<keyword evidence="3" id="KW-1185">Reference proteome</keyword>
<evidence type="ECO:0008006" key="4">
    <source>
        <dbReference type="Google" id="ProtNLM"/>
    </source>
</evidence>
<dbReference type="STRING" id="1908237.BEN47_09050"/>
<gene>
    <name evidence="2" type="ORF">BEN47_09050</name>
</gene>
<name>A0A1G1TBH9_9BACT</name>
<dbReference type="PROSITE" id="PS51257">
    <property type="entry name" value="PROKAR_LIPOPROTEIN"/>
    <property type="match status" value="1"/>
</dbReference>
<evidence type="ECO:0000313" key="2">
    <source>
        <dbReference type="EMBL" id="OGX88227.1"/>
    </source>
</evidence>